<organism evidence="2">
    <name type="scientific">bioreactor metagenome</name>
    <dbReference type="NCBI Taxonomy" id="1076179"/>
    <lineage>
        <taxon>unclassified sequences</taxon>
        <taxon>metagenomes</taxon>
        <taxon>ecological metagenomes</taxon>
    </lineage>
</organism>
<comment type="caution">
    <text evidence="2">The sequence shown here is derived from an EMBL/GenBank/DDBJ whole genome shotgun (WGS) entry which is preliminary data.</text>
</comment>
<reference evidence="2" key="1">
    <citation type="submission" date="2019-08" db="EMBL/GenBank/DDBJ databases">
        <authorList>
            <person name="Kucharzyk K."/>
            <person name="Murdoch R.W."/>
            <person name="Higgins S."/>
            <person name="Loffler F."/>
        </authorList>
    </citation>
    <scope>NUCLEOTIDE SEQUENCE</scope>
</reference>
<dbReference type="PANTHER" id="PTHR11228:SF7">
    <property type="entry name" value="PQQA PEPTIDE CYCLASE"/>
    <property type="match status" value="1"/>
</dbReference>
<sequence>MLHPEHEKILELFLKKHSSFDLLSNCMFSERLIDLVKTYLLPLQNKKWPPRLFISLDGNSSAHDNLRGVSGIYDNALKVIESLHKVVPVSVMFTLTPFNTFDDLRHVAKICETYQLDLRIGIYNNMQYFETKVSSLNPDSSLNYAISDIPDSVKDFDENYDFMLLYYHYRKGELSLTCNSVKDSVVVYPNGDIPLCQNKEIVLGNLHAESLHSIINKKNSRQLHKQYHKCNDCWINFHRKYDIVLYRNLEKIFGKRVVELALGKYQWCDDSAKEYKRVLKNPY</sequence>
<protein>
    <recommendedName>
        <fullName evidence="1">4Fe4S-binding SPASM domain-containing protein</fullName>
    </recommendedName>
</protein>
<proteinExistence type="predicted"/>
<dbReference type="SUPFAM" id="SSF102114">
    <property type="entry name" value="Radical SAM enzymes"/>
    <property type="match status" value="1"/>
</dbReference>
<dbReference type="AlphaFoldDB" id="A0A644YFZ5"/>
<dbReference type="PANTHER" id="PTHR11228">
    <property type="entry name" value="RADICAL SAM DOMAIN PROTEIN"/>
    <property type="match status" value="1"/>
</dbReference>
<evidence type="ECO:0000259" key="1">
    <source>
        <dbReference type="Pfam" id="PF13186"/>
    </source>
</evidence>
<dbReference type="CDD" id="cd21109">
    <property type="entry name" value="SPASM"/>
    <property type="match status" value="1"/>
</dbReference>
<dbReference type="Gene3D" id="3.20.20.70">
    <property type="entry name" value="Aldolase class I"/>
    <property type="match status" value="1"/>
</dbReference>
<feature type="domain" description="4Fe4S-binding SPASM" evidence="1">
    <location>
        <begin position="178"/>
        <end position="234"/>
    </location>
</feature>
<dbReference type="InterPro" id="IPR013785">
    <property type="entry name" value="Aldolase_TIM"/>
</dbReference>
<evidence type="ECO:0000313" key="2">
    <source>
        <dbReference type="EMBL" id="MPM27426.1"/>
    </source>
</evidence>
<dbReference type="EMBL" id="VSSQ01004991">
    <property type="protein sequence ID" value="MPM27426.1"/>
    <property type="molecule type" value="Genomic_DNA"/>
</dbReference>
<name>A0A644YFZ5_9ZZZZ</name>
<accession>A0A644YFZ5</accession>
<dbReference type="Pfam" id="PF13186">
    <property type="entry name" value="SPASM"/>
    <property type="match status" value="1"/>
</dbReference>
<dbReference type="InterPro" id="IPR058240">
    <property type="entry name" value="rSAM_sf"/>
</dbReference>
<dbReference type="InterPro" id="IPR050377">
    <property type="entry name" value="Radical_SAM_PqqE_MftC-like"/>
</dbReference>
<gene>
    <name evidence="2" type="ORF">SDC9_73937</name>
</gene>
<dbReference type="InterPro" id="IPR023885">
    <property type="entry name" value="4Fe4S-binding_SPASM_dom"/>
</dbReference>